<reference evidence="2" key="1">
    <citation type="submission" date="2024-04" db="EMBL/GenBank/DDBJ databases">
        <authorList>
            <consortium name="Molecular Ecology Group"/>
        </authorList>
    </citation>
    <scope>NUCLEOTIDE SEQUENCE</scope>
</reference>
<gene>
    <name evidence="2" type="ORF">LPLAT_LOCUS10900</name>
</gene>
<sequence>MNREQSTNYEDRIEFIIALMTGDYAKARDFGNRLLKRNRNDADVIRALNILKQKNQHKIEEHERLSSIDSPIESDNKCGGSDVTNGEDAKFVGDNADNRIDPTSKIALHGMSQLNIDKTKTNLDFKQRMHRVIPIKVNKKTA</sequence>
<feature type="compositionally biased region" description="Basic and acidic residues" evidence="1">
    <location>
        <begin position="87"/>
        <end position="96"/>
    </location>
</feature>
<evidence type="ECO:0000313" key="2">
    <source>
        <dbReference type="EMBL" id="CAL1685393.1"/>
    </source>
</evidence>
<name>A0AAV2P174_9HYME</name>
<accession>A0AAV2P174</accession>
<dbReference type="AlphaFoldDB" id="A0AAV2P174"/>
<evidence type="ECO:0000313" key="3">
    <source>
        <dbReference type="Proteomes" id="UP001497644"/>
    </source>
</evidence>
<evidence type="ECO:0000256" key="1">
    <source>
        <dbReference type="SAM" id="MobiDB-lite"/>
    </source>
</evidence>
<organism evidence="2 3">
    <name type="scientific">Lasius platythorax</name>
    <dbReference type="NCBI Taxonomy" id="488582"/>
    <lineage>
        <taxon>Eukaryota</taxon>
        <taxon>Metazoa</taxon>
        <taxon>Ecdysozoa</taxon>
        <taxon>Arthropoda</taxon>
        <taxon>Hexapoda</taxon>
        <taxon>Insecta</taxon>
        <taxon>Pterygota</taxon>
        <taxon>Neoptera</taxon>
        <taxon>Endopterygota</taxon>
        <taxon>Hymenoptera</taxon>
        <taxon>Apocrita</taxon>
        <taxon>Aculeata</taxon>
        <taxon>Formicoidea</taxon>
        <taxon>Formicidae</taxon>
        <taxon>Formicinae</taxon>
        <taxon>Lasius</taxon>
        <taxon>Lasius</taxon>
    </lineage>
</organism>
<dbReference type="Proteomes" id="UP001497644">
    <property type="component" value="Chromosome 6"/>
</dbReference>
<dbReference type="EMBL" id="OZ034829">
    <property type="protein sequence ID" value="CAL1685393.1"/>
    <property type="molecule type" value="Genomic_DNA"/>
</dbReference>
<proteinExistence type="predicted"/>
<feature type="region of interest" description="Disordered" evidence="1">
    <location>
        <begin position="58"/>
        <end position="96"/>
    </location>
</feature>
<keyword evidence="3" id="KW-1185">Reference proteome</keyword>
<protein>
    <submittedName>
        <fullName evidence="2">Uncharacterized protein</fullName>
    </submittedName>
</protein>